<dbReference type="InterPro" id="IPR004031">
    <property type="entry name" value="PMP22/EMP/MP20/Claudin"/>
</dbReference>
<feature type="transmembrane region" description="Helical" evidence="5">
    <location>
        <begin position="12"/>
        <end position="31"/>
    </location>
</feature>
<dbReference type="GO" id="GO:0005886">
    <property type="term" value="C:plasma membrane"/>
    <property type="evidence" value="ECO:0007669"/>
    <property type="project" value="TreeGrafter"/>
</dbReference>
<dbReference type="PANTHER" id="PTHR10671">
    <property type="entry name" value="EPITHELIAL MEMBRANE PROTEIN-RELATED"/>
    <property type="match status" value="1"/>
</dbReference>
<name>A0A210R336_MIZYE</name>
<sequence>MLVVPFYIKLALGFLLAGFVFHLIGFATPYWTAYDTFSGSVNNGLWTLCWDTRVGRTCNSYSANTAISAARAFEVLAFLMFIAIVVLLFVYLSTLRTNLQLASVICTFILVAFIVLGAIIYASERSNLSWSFALCIIGAILAFIAGILLIIYRMRGVTMVTGGAATTRTTRTVTTTVVVR</sequence>
<evidence type="ECO:0000313" key="6">
    <source>
        <dbReference type="EMBL" id="OWF55419.1"/>
    </source>
</evidence>
<evidence type="ECO:0000313" key="7">
    <source>
        <dbReference type="Proteomes" id="UP000242188"/>
    </source>
</evidence>
<protein>
    <submittedName>
        <fullName evidence="6">Uncharacterized protein</fullName>
    </submittedName>
</protein>
<reference evidence="6 7" key="1">
    <citation type="journal article" date="2017" name="Nat. Ecol. Evol.">
        <title>Scallop genome provides insights into evolution of bilaterian karyotype and development.</title>
        <authorList>
            <person name="Wang S."/>
            <person name="Zhang J."/>
            <person name="Jiao W."/>
            <person name="Li J."/>
            <person name="Xun X."/>
            <person name="Sun Y."/>
            <person name="Guo X."/>
            <person name="Huan P."/>
            <person name="Dong B."/>
            <person name="Zhang L."/>
            <person name="Hu X."/>
            <person name="Sun X."/>
            <person name="Wang J."/>
            <person name="Zhao C."/>
            <person name="Wang Y."/>
            <person name="Wang D."/>
            <person name="Huang X."/>
            <person name="Wang R."/>
            <person name="Lv J."/>
            <person name="Li Y."/>
            <person name="Zhang Z."/>
            <person name="Liu B."/>
            <person name="Lu W."/>
            <person name="Hui Y."/>
            <person name="Liang J."/>
            <person name="Zhou Z."/>
            <person name="Hou R."/>
            <person name="Li X."/>
            <person name="Liu Y."/>
            <person name="Li H."/>
            <person name="Ning X."/>
            <person name="Lin Y."/>
            <person name="Zhao L."/>
            <person name="Xing Q."/>
            <person name="Dou J."/>
            <person name="Li Y."/>
            <person name="Mao J."/>
            <person name="Guo H."/>
            <person name="Dou H."/>
            <person name="Li T."/>
            <person name="Mu C."/>
            <person name="Jiang W."/>
            <person name="Fu Q."/>
            <person name="Fu X."/>
            <person name="Miao Y."/>
            <person name="Liu J."/>
            <person name="Yu Q."/>
            <person name="Li R."/>
            <person name="Liao H."/>
            <person name="Li X."/>
            <person name="Kong Y."/>
            <person name="Jiang Z."/>
            <person name="Chourrout D."/>
            <person name="Li R."/>
            <person name="Bao Z."/>
        </authorList>
    </citation>
    <scope>NUCLEOTIDE SEQUENCE [LARGE SCALE GENOMIC DNA]</scope>
    <source>
        <strain evidence="6 7">PY_sf001</strain>
    </source>
</reference>
<keyword evidence="7" id="KW-1185">Reference proteome</keyword>
<comment type="subcellular location">
    <subcellularLocation>
        <location evidence="1">Membrane</location>
        <topology evidence="1">Multi-pass membrane protein</topology>
    </subcellularLocation>
</comment>
<dbReference type="SMR" id="A0A210R336"/>
<dbReference type="InterPro" id="IPR050579">
    <property type="entry name" value="PMP-22/EMP/MP20-like"/>
</dbReference>
<keyword evidence="3 5" id="KW-1133">Transmembrane helix</keyword>
<dbReference type="EMBL" id="NEDP02000680">
    <property type="protein sequence ID" value="OWF55419.1"/>
    <property type="molecule type" value="Genomic_DNA"/>
</dbReference>
<feature type="transmembrane region" description="Helical" evidence="5">
    <location>
        <begin position="101"/>
        <end position="122"/>
    </location>
</feature>
<gene>
    <name evidence="6" type="ORF">KP79_PYT10468</name>
</gene>
<evidence type="ECO:0000256" key="5">
    <source>
        <dbReference type="SAM" id="Phobius"/>
    </source>
</evidence>
<organism evidence="6 7">
    <name type="scientific">Mizuhopecten yessoensis</name>
    <name type="common">Japanese scallop</name>
    <name type="synonym">Patinopecten yessoensis</name>
    <dbReference type="NCBI Taxonomy" id="6573"/>
    <lineage>
        <taxon>Eukaryota</taxon>
        <taxon>Metazoa</taxon>
        <taxon>Spiralia</taxon>
        <taxon>Lophotrochozoa</taxon>
        <taxon>Mollusca</taxon>
        <taxon>Bivalvia</taxon>
        <taxon>Autobranchia</taxon>
        <taxon>Pteriomorphia</taxon>
        <taxon>Pectinida</taxon>
        <taxon>Pectinoidea</taxon>
        <taxon>Pectinidae</taxon>
        <taxon>Mizuhopecten</taxon>
    </lineage>
</organism>
<dbReference type="AlphaFoldDB" id="A0A210R336"/>
<dbReference type="Pfam" id="PF00822">
    <property type="entry name" value="PMP22_Claudin"/>
    <property type="match status" value="1"/>
</dbReference>
<evidence type="ECO:0000256" key="1">
    <source>
        <dbReference type="ARBA" id="ARBA00004141"/>
    </source>
</evidence>
<dbReference type="Proteomes" id="UP000242188">
    <property type="component" value="Unassembled WGS sequence"/>
</dbReference>
<keyword evidence="4 5" id="KW-0472">Membrane</keyword>
<dbReference type="Gene3D" id="1.20.140.150">
    <property type="match status" value="1"/>
</dbReference>
<evidence type="ECO:0000256" key="2">
    <source>
        <dbReference type="ARBA" id="ARBA00022692"/>
    </source>
</evidence>
<dbReference type="OrthoDB" id="6139395at2759"/>
<keyword evidence="2 5" id="KW-0812">Transmembrane</keyword>
<accession>A0A210R336</accession>
<comment type="caution">
    <text evidence="6">The sequence shown here is derived from an EMBL/GenBank/DDBJ whole genome shotgun (WGS) entry which is preliminary data.</text>
</comment>
<feature type="transmembrane region" description="Helical" evidence="5">
    <location>
        <begin position="128"/>
        <end position="152"/>
    </location>
</feature>
<feature type="transmembrane region" description="Helical" evidence="5">
    <location>
        <begin position="75"/>
        <end position="94"/>
    </location>
</feature>
<evidence type="ECO:0000256" key="4">
    <source>
        <dbReference type="ARBA" id="ARBA00023136"/>
    </source>
</evidence>
<proteinExistence type="predicted"/>
<dbReference type="PANTHER" id="PTHR10671:SF108">
    <property type="entry name" value="CLAUDIN FAMILY PROTEIN-RELATED"/>
    <property type="match status" value="1"/>
</dbReference>
<evidence type="ECO:0000256" key="3">
    <source>
        <dbReference type="ARBA" id="ARBA00022989"/>
    </source>
</evidence>